<dbReference type="Pfam" id="PF00583">
    <property type="entry name" value="Acetyltransf_1"/>
    <property type="match status" value="1"/>
</dbReference>
<keyword evidence="2" id="KW-0808">Transferase</keyword>
<gene>
    <name evidence="2" type="ORF">SAMN02745704_01290</name>
</gene>
<dbReference type="InterPro" id="IPR016181">
    <property type="entry name" value="Acyl_CoA_acyltransferase"/>
</dbReference>
<dbReference type="Gene3D" id="3.40.630.30">
    <property type="match status" value="1"/>
</dbReference>
<evidence type="ECO:0000259" key="1">
    <source>
        <dbReference type="PROSITE" id="PS51186"/>
    </source>
</evidence>
<dbReference type="PROSITE" id="PS51186">
    <property type="entry name" value="GNAT"/>
    <property type="match status" value="1"/>
</dbReference>
<evidence type="ECO:0000313" key="2">
    <source>
        <dbReference type="EMBL" id="SKA80021.1"/>
    </source>
</evidence>
<protein>
    <submittedName>
        <fullName evidence="2">Putative acetyltransferase</fullName>
    </submittedName>
</protein>
<feature type="domain" description="N-acetyltransferase" evidence="1">
    <location>
        <begin position="1"/>
        <end position="153"/>
    </location>
</feature>
<name>A0A1T4WTT2_9BACT</name>
<proteinExistence type="predicted"/>
<dbReference type="Proteomes" id="UP000190027">
    <property type="component" value="Unassembled WGS sequence"/>
</dbReference>
<sequence>MQIRPERGTDRDIIHHVLYRAFKGHPQHPPGSEPMEPVIVDTLRRADALTLSLVAEQDGVVAGQVTFSPVWLGVEAQSGWFALGPVGVDPPLQNRGIGSALIREGLRIMRQRDALGVVLVGEPAYYKRFGFSRHDGLSLPCVPEQYVLGLAWGNAAPTGVIRHHAAFHVD</sequence>
<organism evidence="2 3">
    <name type="scientific">Paucidesulfovibrio gracilis DSM 16080</name>
    <dbReference type="NCBI Taxonomy" id="1121449"/>
    <lineage>
        <taxon>Bacteria</taxon>
        <taxon>Pseudomonadati</taxon>
        <taxon>Thermodesulfobacteriota</taxon>
        <taxon>Desulfovibrionia</taxon>
        <taxon>Desulfovibrionales</taxon>
        <taxon>Desulfovibrionaceae</taxon>
        <taxon>Paucidesulfovibrio</taxon>
    </lineage>
</organism>
<dbReference type="EMBL" id="FUYC01000004">
    <property type="protein sequence ID" value="SKA80021.1"/>
    <property type="molecule type" value="Genomic_DNA"/>
</dbReference>
<keyword evidence="3" id="KW-1185">Reference proteome</keyword>
<dbReference type="CDD" id="cd04301">
    <property type="entry name" value="NAT_SF"/>
    <property type="match status" value="1"/>
</dbReference>
<dbReference type="STRING" id="1121449.SAMN02745704_01290"/>
<accession>A0A1T4WTT2</accession>
<dbReference type="AlphaFoldDB" id="A0A1T4WTT2"/>
<dbReference type="GO" id="GO:0016747">
    <property type="term" value="F:acyltransferase activity, transferring groups other than amino-acyl groups"/>
    <property type="evidence" value="ECO:0007669"/>
    <property type="project" value="InterPro"/>
</dbReference>
<dbReference type="OrthoDB" id="9797178at2"/>
<dbReference type="SUPFAM" id="SSF55729">
    <property type="entry name" value="Acyl-CoA N-acyltransferases (Nat)"/>
    <property type="match status" value="1"/>
</dbReference>
<dbReference type="RefSeq" id="WP_078716867.1">
    <property type="nucleotide sequence ID" value="NZ_FUYC01000004.1"/>
</dbReference>
<reference evidence="2 3" key="1">
    <citation type="submission" date="2017-02" db="EMBL/GenBank/DDBJ databases">
        <authorList>
            <person name="Peterson S.W."/>
        </authorList>
    </citation>
    <scope>NUCLEOTIDE SEQUENCE [LARGE SCALE GENOMIC DNA]</scope>
    <source>
        <strain evidence="2 3">DSM 16080</strain>
    </source>
</reference>
<dbReference type="InterPro" id="IPR000182">
    <property type="entry name" value="GNAT_dom"/>
</dbReference>
<evidence type="ECO:0000313" key="3">
    <source>
        <dbReference type="Proteomes" id="UP000190027"/>
    </source>
</evidence>